<keyword evidence="1" id="KW-0472">Membrane</keyword>
<dbReference type="InterPro" id="IPR008620">
    <property type="entry name" value="FixH"/>
</dbReference>
<gene>
    <name evidence="2" type="ORF">WG900_18185</name>
</gene>
<reference evidence="2 3" key="1">
    <citation type="submission" date="2024-03" db="EMBL/GenBank/DDBJ databases">
        <authorList>
            <person name="Jo J.-H."/>
        </authorList>
    </citation>
    <scope>NUCLEOTIDE SEQUENCE [LARGE SCALE GENOMIC DNA]</scope>
    <source>
        <strain evidence="2 3">AS3R-12</strain>
    </source>
</reference>
<evidence type="ECO:0000256" key="1">
    <source>
        <dbReference type="SAM" id="Phobius"/>
    </source>
</evidence>
<dbReference type="RefSeq" id="WP_339969461.1">
    <property type="nucleotide sequence ID" value="NZ_JBBHJY010000011.1"/>
</dbReference>
<name>A0ABU8SCY4_9SPHN</name>
<keyword evidence="3" id="KW-1185">Reference proteome</keyword>
<dbReference type="Pfam" id="PF05751">
    <property type="entry name" value="FixH"/>
    <property type="match status" value="1"/>
</dbReference>
<proteinExistence type="predicted"/>
<dbReference type="Proteomes" id="UP001379235">
    <property type="component" value="Unassembled WGS sequence"/>
</dbReference>
<feature type="transmembrane region" description="Helical" evidence="1">
    <location>
        <begin position="20"/>
        <end position="40"/>
    </location>
</feature>
<dbReference type="EMBL" id="JBBHJY010000011">
    <property type="protein sequence ID" value="MEJ6011837.1"/>
    <property type="molecule type" value="Genomic_DNA"/>
</dbReference>
<evidence type="ECO:0000313" key="3">
    <source>
        <dbReference type="Proteomes" id="UP001379235"/>
    </source>
</evidence>
<keyword evidence="1" id="KW-0812">Transmembrane</keyword>
<sequence>MSKASPQPLKPKPSPPRTFTGRHMAAVMICFFGVIVAVNFTMATLASRSFGGQVVDNSYVASQKFNTWLDEAAKEKALGWTAQARRLDDNRIAIAFAGKQDVAITATARHPLGFEKSQDFTFERSADGTFLSREALAPGRWTLRIEVAAGADRFRTEQDVR</sequence>
<organism evidence="2 3">
    <name type="scientific">Novosphingobium aquae</name>
    <dbReference type="NCBI Taxonomy" id="3133435"/>
    <lineage>
        <taxon>Bacteria</taxon>
        <taxon>Pseudomonadati</taxon>
        <taxon>Pseudomonadota</taxon>
        <taxon>Alphaproteobacteria</taxon>
        <taxon>Sphingomonadales</taxon>
        <taxon>Sphingomonadaceae</taxon>
        <taxon>Novosphingobium</taxon>
    </lineage>
</organism>
<evidence type="ECO:0000313" key="2">
    <source>
        <dbReference type="EMBL" id="MEJ6011837.1"/>
    </source>
</evidence>
<keyword evidence="1" id="KW-1133">Transmembrane helix</keyword>
<accession>A0ABU8SCY4</accession>
<comment type="caution">
    <text evidence="2">The sequence shown here is derived from an EMBL/GenBank/DDBJ whole genome shotgun (WGS) entry which is preliminary data.</text>
</comment>
<protein>
    <submittedName>
        <fullName evidence="2">FixH family protein</fullName>
    </submittedName>
</protein>